<protein>
    <recommendedName>
        <fullName evidence="11">Cellulose synthase-like protein H1</fullName>
    </recommendedName>
</protein>
<sequence length="753" mass="84773">MASKAPSSPMASKTPSSLPLYEIKYRKNIISRGIELFILFLLFSLLAYRFHSLKYHGLQWLLALICESWFTFLWILTVSTKWSQVEPKTYPLRLLERTSEFPAVDMFVTTADPILEPPLITVNTVLSLLAVDYPANKLACYVSDDGASIVTYYSLVEASKFAKLWVPFCKKYNIALRAPFRYFSGNSSPPPQSSQEFLQDWKRMKDGYKQLCEKIEEASNQEPDACNFAGDFGVFSNIERKNHPTIIKVIWENKESVADGLPHLVYISREKRPKHPHHFKAGAMNVLTRVSGVMTNAPFMLNVDCDMYANNPQVILHAMCYFLGAKDEKDCGFVQFPQFFYDGLKEDPYGNQLKVLHEYLGRGISGIQGPFYQGTGCFHRRKVIYGLSPNDKITAGELEDEYLQKIYGKSEKLSASVANTLSGGPNIIEQFNSDSLSTSIEIAHQVGSCGFEFGTAWGEKLGWLYGTATEDVLTGSFIQSRGWKSACCLPDPPAFLGCAPSGGPASMIQQKRWSTGLFEVLISSKSPIIGTLFGKLQLRQCMAYMVVQLWALRSIFEVCYAILPAYCLITNSRFLPKANESSMMIPASIFIIYNLYGLSEYVRANEPIEAWLNNQRMWRVNAMTAWLFGFLSATIKLLGFSESAFEITKKDQDDTNSNFGRFTFDDSPIFVSGTAILLFNLTSLFIGVLDFKKGNLEWGLGEIICIMWVVFIFWPFFKGLFAKGKYGIPAPTILKSGALALLLVHLFKFINKL</sequence>
<feature type="transmembrane region" description="Helical" evidence="8">
    <location>
        <begin position="583"/>
        <end position="599"/>
    </location>
</feature>
<dbReference type="InterPro" id="IPR005150">
    <property type="entry name" value="Cellulose_synth"/>
</dbReference>
<evidence type="ECO:0000256" key="1">
    <source>
        <dbReference type="ARBA" id="ARBA00004127"/>
    </source>
</evidence>
<keyword evidence="3" id="KW-0808">Transferase</keyword>
<dbReference type="SUPFAM" id="SSF53448">
    <property type="entry name" value="Nucleotide-diphospho-sugar transferases"/>
    <property type="match status" value="1"/>
</dbReference>
<feature type="transmembrane region" description="Helical" evidence="8">
    <location>
        <begin position="620"/>
        <end position="640"/>
    </location>
</feature>
<feature type="transmembrane region" description="Helical" evidence="8">
    <location>
        <begin position="696"/>
        <end position="716"/>
    </location>
</feature>
<evidence type="ECO:0000256" key="7">
    <source>
        <dbReference type="ARBA" id="ARBA00023316"/>
    </source>
</evidence>
<feature type="transmembrane region" description="Helical" evidence="8">
    <location>
        <begin position="728"/>
        <end position="747"/>
    </location>
</feature>
<comment type="subcellular location">
    <subcellularLocation>
        <location evidence="1">Endomembrane system</location>
        <topology evidence="1">Multi-pass membrane protein</topology>
    </subcellularLocation>
</comment>
<name>A0ABS8RY22_DATST</name>
<evidence type="ECO:0000256" key="5">
    <source>
        <dbReference type="ARBA" id="ARBA00022989"/>
    </source>
</evidence>
<gene>
    <name evidence="9" type="ORF">HAX54_012973</name>
</gene>
<reference evidence="9 10" key="1">
    <citation type="journal article" date="2021" name="BMC Genomics">
        <title>Datura genome reveals duplications of psychoactive alkaloid biosynthetic genes and high mutation rate following tissue culture.</title>
        <authorList>
            <person name="Rajewski A."/>
            <person name="Carter-House D."/>
            <person name="Stajich J."/>
            <person name="Litt A."/>
        </authorList>
    </citation>
    <scope>NUCLEOTIDE SEQUENCE [LARGE SCALE GENOMIC DNA]</scope>
    <source>
        <strain evidence="9">AR-01</strain>
    </source>
</reference>
<dbReference type="Pfam" id="PF03552">
    <property type="entry name" value="Cellulose_synt"/>
    <property type="match status" value="2"/>
</dbReference>
<dbReference type="Gene3D" id="3.90.550.10">
    <property type="entry name" value="Spore Coat Polysaccharide Biosynthesis Protein SpsA, Chain A"/>
    <property type="match status" value="1"/>
</dbReference>
<dbReference type="PANTHER" id="PTHR13301">
    <property type="entry name" value="X-BOX TRANSCRIPTION FACTOR-RELATED"/>
    <property type="match status" value="1"/>
</dbReference>
<dbReference type="Proteomes" id="UP000823775">
    <property type="component" value="Unassembled WGS sequence"/>
</dbReference>
<keyword evidence="10" id="KW-1185">Reference proteome</keyword>
<dbReference type="EMBL" id="JACEIK010000177">
    <property type="protein sequence ID" value="MCD7451652.1"/>
    <property type="molecule type" value="Genomic_DNA"/>
</dbReference>
<evidence type="ECO:0008006" key="11">
    <source>
        <dbReference type="Google" id="ProtNLM"/>
    </source>
</evidence>
<evidence type="ECO:0000256" key="3">
    <source>
        <dbReference type="ARBA" id="ARBA00022679"/>
    </source>
</evidence>
<evidence type="ECO:0000313" key="9">
    <source>
        <dbReference type="EMBL" id="MCD7451652.1"/>
    </source>
</evidence>
<keyword evidence="7" id="KW-0961">Cell wall biogenesis/degradation</keyword>
<feature type="transmembrane region" description="Helical" evidence="8">
    <location>
        <begin position="33"/>
        <end position="51"/>
    </location>
</feature>
<proteinExistence type="predicted"/>
<evidence type="ECO:0000256" key="8">
    <source>
        <dbReference type="SAM" id="Phobius"/>
    </source>
</evidence>
<organism evidence="9 10">
    <name type="scientific">Datura stramonium</name>
    <name type="common">Jimsonweed</name>
    <name type="synonym">Common thornapple</name>
    <dbReference type="NCBI Taxonomy" id="4076"/>
    <lineage>
        <taxon>Eukaryota</taxon>
        <taxon>Viridiplantae</taxon>
        <taxon>Streptophyta</taxon>
        <taxon>Embryophyta</taxon>
        <taxon>Tracheophyta</taxon>
        <taxon>Spermatophyta</taxon>
        <taxon>Magnoliopsida</taxon>
        <taxon>eudicotyledons</taxon>
        <taxon>Gunneridae</taxon>
        <taxon>Pentapetalae</taxon>
        <taxon>asterids</taxon>
        <taxon>lamiids</taxon>
        <taxon>Solanales</taxon>
        <taxon>Solanaceae</taxon>
        <taxon>Solanoideae</taxon>
        <taxon>Datureae</taxon>
        <taxon>Datura</taxon>
    </lineage>
</organism>
<keyword evidence="4 8" id="KW-0812">Transmembrane</keyword>
<keyword evidence="5 8" id="KW-1133">Transmembrane helix</keyword>
<evidence type="ECO:0000256" key="2">
    <source>
        <dbReference type="ARBA" id="ARBA00022676"/>
    </source>
</evidence>
<evidence type="ECO:0000313" key="10">
    <source>
        <dbReference type="Proteomes" id="UP000823775"/>
    </source>
</evidence>
<comment type="caution">
    <text evidence="9">The sequence shown here is derived from an EMBL/GenBank/DDBJ whole genome shotgun (WGS) entry which is preliminary data.</text>
</comment>
<keyword evidence="2" id="KW-0328">Glycosyltransferase</keyword>
<feature type="transmembrane region" description="Helical" evidence="8">
    <location>
        <begin position="542"/>
        <end position="563"/>
    </location>
</feature>
<dbReference type="InterPro" id="IPR029044">
    <property type="entry name" value="Nucleotide-diphossugar_trans"/>
</dbReference>
<evidence type="ECO:0000256" key="4">
    <source>
        <dbReference type="ARBA" id="ARBA00022692"/>
    </source>
</evidence>
<feature type="transmembrane region" description="Helical" evidence="8">
    <location>
        <begin position="57"/>
        <end position="78"/>
    </location>
</feature>
<accession>A0ABS8RY22</accession>
<keyword evidence="6 8" id="KW-0472">Membrane</keyword>
<feature type="transmembrane region" description="Helical" evidence="8">
    <location>
        <begin position="669"/>
        <end position="689"/>
    </location>
</feature>
<evidence type="ECO:0000256" key="6">
    <source>
        <dbReference type="ARBA" id="ARBA00023136"/>
    </source>
</evidence>